<dbReference type="InterPro" id="IPR047057">
    <property type="entry name" value="MerR_fam"/>
</dbReference>
<evidence type="ECO:0000256" key="4">
    <source>
        <dbReference type="ARBA" id="ARBA00023163"/>
    </source>
</evidence>
<dbReference type="EMBL" id="JAVRAF010000026">
    <property type="protein sequence ID" value="MDX8305714.1"/>
    <property type="molecule type" value="Genomic_DNA"/>
</dbReference>
<keyword evidence="1" id="KW-0678">Repressor</keyword>
<evidence type="ECO:0000313" key="7">
    <source>
        <dbReference type="EMBL" id="MDX8305714.1"/>
    </source>
</evidence>
<keyword evidence="3" id="KW-0238">DNA-binding</keyword>
<evidence type="ECO:0000256" key="2">
    <source>
        <dbReference type="ARBA" id="ARBA00023015"/>
    </source>
</evidence>
<dbReference type="PANTHER" id="PTHR30204:SF69">
    <property type="entry name" value="MERR-FAMILY TRANSCRIPTIONAL REGULATOR"/>
    <property type="match status" value="1"/>
</dbReference>
<dbReference type="SMART" id="SM00422">
    <property type="entry name" value="HTH_MERR"/>
    <property type="match status" value="1"/>
</dbReference>
<reference evidence="7" key="1">
    <citation type="journal article" date="2023" name="Phytobiomes J">
        <title>Deciphering the key players within the bacterial microbiota associated with aerial crown gall tumors on rhododendron: Insights into the gallobiome.</title>
        <authorList>
            <person name="Kuzmanovic N."/>
            <person name="Nesme J."/>
            <person name="Wolf J."/>
            <person name="Neumann-Schaal M."/>
            <person name="Petersen J."/>
            <person name="Fernandez-Gnecco G."/>
            <person name="Sproeer C."/>
            <person name="Bunk B."/>
            <person name="Overmann J."/>
            <person name="Sorensen S.J."/>
            <person name="Idczak E."/>
            <person name="Smalla K."/>
        </authorList>
    </citation>
    <scope>NUCLEOTIDE SEQUENCE</scope>
    <source>
        <strain evidence="7">Rho-11.1</strain>
    </source>
</reference>
<sequence>MHDRRNRDQFLLTALECAEQVGVSIRALRLYEQYGLISPRRTSKQWRLYGSTEIVRLNEILALKTLGLSLRDIAKLLEGQVADLEQTLSLQREALANSKDRAIRGLQVIEGLQSKIRSGGTPSIDDLTNLARETHMTETSTNTAAWRRYEQMRPRDEVPINADLLDTFSGAYETADGTLSIVTNHDGQLAYRIVGQSDIDIFPEGETEFFMKVLPVQIKFCRDHDGRVDGLVHHQNGFEDHARKVAVDPILRIEAEIQQRIRDQKSMPGSADILRRLIEEHARGEPDLDGMAPALAALAIEQKDFIQGELEKAGSLKALSFKGVQQGLDIYDVEFENAKMEWGFAVTHRGKVSHLYLRPAL</sequence>
<dbReference type="GO" id="GO:0003700">
    <property type="term" value="F:DNA-binding transcription factor activity"/>
    <property type="evidence" value="ECO:0007669"/>
    <property type="project" value="InterPro"/>
</dbReference>
<dbReference type="PROSITE" id="PS50937">
    <property type="entry name" value="HTH_MERR_2"/>
    <property type="match status" value="1"/>
</dbReference>
<dbReference type="RefSeq" id="WP_320203788.1">
    <property type="nucleotide sequence ID" value="NZ_CP192783.1"/>
</dbReference>
<evidence type="ECO:0000259" key="6">
    <source>
        <dbReference type="PROSITE" id="PS50937"/>
    </source>
</evidence>
<dbReference type="InterPro" id="IPR000551">
    <property type="entry name" value="MerR-type_HTH_dom"/>
</dbReference>
<dbReference type="SUPFAM" id="SSF46955">
    <property type="entry name" value="Putative DNA-binding domain"/>
    <property type="match status" value="1"/>
</dbReference>
<dbReference type="CDD" id="cd01106">
    <property type="entry name" value="HTH_TipAL-Mta"/>
    <property type="match status" value="1"/>
</dbReference>
<evidence type="ECO:0000256" key="1">
    <source>
        <dbReference type="ARBA" id="ARBA00022491"/>
    </source>
</evidence>
<dbReference type="AlphaFoldDB" id="A0AAW9FQK2"/>
<keyword evidence="4" id="KW-0804">Transcription</keyword>
<comment type="caution">
    <text evidence="7">The sequence shown here is derived from an EMBL/GenBank/DDBJ whole genome shotgun (WGS) entry which is preliminary data.</text>
</comment>
<protein>
    <submittedName>
        <fullName evidence="7">MerR family transcriptional regulator</fullName>
    </submittedName>
</protein>
<keyword evidence="5" id="KW-0175">Coiled coil</keyword>
<feature type="domain" description="HTH merR-type" evidence="6">
    <location>
        <begin position="18"/>
        <end position="79"/>
    </location>
</feature>
<dbReference type="PRINTS" id="PR00040">
    <property type="entry name" value="HTHMERR"/>
</dbReference>
<dbReference type="PANTHER" id="PTHR30204">
    <property type="entry name" value="REDOX-CYCLING DRUG-SENSING TRANSCRIPTIONAL ACTIVATOR SOXR"/>
    <property type="match status" value="1"/>
</dbReference>
<feature type="coiled-coil region" evidence="5">
    <location>
        <begin position="74"/>
        <end position="101"/>
    </location>
</feature>
<dbReference type="GO" id="GO:0003677">
    <property type="term" value="F:DNA binding"/>
    <property type="evidence" value="ECO:0007669"/>
    <property type="project" value="UniProtKB-KW"/>
</dbReference>
<evidence type="ECO:0000256" key="5">
    <source>
        <dbReference type="SAM" id="Coils"/>
    </source>
</evidence>
<evidence type="ECO:0000256" key="3">
    <source>
        <dbReference type="ARBA" id="ARBA00023125"/>
    </source>
</evidence>
<gene>
    <name evidence="7" type="ORF">RMR22_26135</name>
</gene>
<organism evidence="7">
    <name type="scientific">Agrobacterium rosae</name>
    <dbReference type="NCBI Taxonomy" id="1972867"/>
    <lineage>
        <taxon>Bacteria</taxon>
        <taxon>Pseudomonadati</taxon>
        <taxon>Pseudomonadota</taxon>
        <taxon>Alphaproteobacteria</taxon>
        <taxon>Hyphomicrobiales</taxon>
        <taxon>Rhizobiaceae</taxon>
        <taxon>Rhizobium/Agrobacterium group</taxon>
        <taxon>Agrobacterium</taxon>
    </lineage>
</organism>
<keyword evidence="2" id="KW-0805">Transcription regulation</keyword>
<proteinExistence type="predicted"/>
<accession>A0AAW9FQK2</accession>
<dbReference type="InterPro" id="IPR009061">
    <property type="entry name" value="DNA-bd_dom_put_sf"/>
</dbReference>
<dbReference type="Pfam" id="PF13411">
    <property type="entry name" value="MerR_1"/>
    <property type="match status" value="1"/>
</dbReference>
<dbReference type="Gene3D" id="1.10.1660.10">
    <property type="match status" value="1"/>
</dbReference>
<name>A0AAW9FQK2_9HYPH</name>